<comment type="caution">
    <text evidence="2">The sequence shown here is derived from an EMBL/GenBank/DDBJ whole genome shotgun (WGS) entry which is preliminary data.</text>
</comment>
<dbReference type="InterPro" id="IPR011008">
    <property type="entry name" value="Dimeric_a/b-barrel"/>
</dbReference>
<protein>
    <recommendedName>
        <fullName evidence="1">EthD domain-containing protein</fullName>
    </recommendedName>
</protein>
<accession>A0A395QY68</accession>
<dbReference type="EMBL" id="LMAZ01000012">
    <property type="protein sequence ID" value="RGP52482.1"/>
    <property type="molecule type" value="Genomic_DNA"/>
</dbReference>
<dbReference type="GO" id="GO:0016491">
    <property type="term" value="F:oxidoreductase activity"/>
    <property type="evidence" value="ECO:0007669"/>
    <property type="project" value="InterPro"/>
</dbReference>
<dbReference type="PANTHER" id="PTHR40260:SF2">
    <property type="entry name" value="BLR8190 PROTEIN"/>
    <property type="match status" value="1"/>
</dbReference>
<dbReference type="Proteomes" id="UP000265411">
    <property type="component" value="Unassembled WGS sequence"/>
</dbReference>
<evidence type="ECO:0000313" key="2">
    <source>
        <dbReference type="EMBL" id="RGP52482.1"/>
    </source>
</evidence>
<dbReference type="PANTHER" id="PTHR40260">
    <property type="entry name" value="BLR8190 PROTEIN"/>
    <property type="match status" value="1"/>
</dbReference>
<dbReference type="NCBIfam" id="TIGR02118">
    <property type="entry name" value="EthD family reductase"/>
    <property type="match status" value="1"/>
</dbReference>
<name>A0A395QY68_9PSED</name>
<evidence type="ECO:0000259" key="1">
    <source>
        <dbReference type="Pfam" id="PF07110"/>
    </source>
</evidence>
<dbReference type="OrthoDB" id="5343971at2"/>
<proteinExistence type="predicted"/>
<evidence type="ECO:0000313" key="3">
    <source>
        <dbReference type="Proteomes" id="UP000265411"/>
    </source>
</evidence>
<keyword evidence="3" id="KW-1185">Reference proteome</keyword>
<gene>
    <name evidence="2" type="ORF">ASB58_19135</name>
</gene>
<organism evidence="2 3">
    <name type="scientific">Pseudomonas abyssi</name>
    <dbReference type="NCBI Taxonomy" id="170540"/>
    <lineage>
        <taxon>Bacteria</taxon>
        <taxon>Pseudomonadati</taxon>
        <taxon>Pseudomonadota</taxon>
        <taxon>Gammaproteobacteria</taxon>
        <taxon>Pseudomonadales</taxon>
        <taxon>Pseudomonadaceae</taxon>
        <taxon>Pseudomonas</taxon>
    </lineage>
</organism>
<dbReference type="InterPro" id="IPR009799">
    <property type="entry name" value="EthD_dom"/>
</dbReference>
<feature type="domain" description="EthD" evidence="1">
    <location>
        <begin position="17"/>
        <end position="91"/>
    </location>
</feature>
<sequence length="103" mass="11180">MIRVTVSYPPHENCTFDHDYYQSAHAQLIRDRLGVQGLIKLEIDQTLPDGSGALPASVAAAHLFFADVASFQAAMAAAGQELGDDRENYTDILPVVVVSHVIQ</sequence>
<dbReference type="Pfam" id="PF07110">
    <property type="entry name" value="EthD"/>
    <property type="match status" value="1"/>
</dbReference>
<reference evidence="2 3" key="1">
    <citation type="journal article" date="2018" name="Syst. Appl. Microbiol.">
        <title>Pseudomonas gallaeciensis sp. nov., isolated from crude-oil-contaminated intertidal sand samples after the Prestige oil spill.</title>
        <authorList>
            <person name="Mulet M."/>
            <person name="Sanchez D."/>
            <person name="Rodriguez A.C."/>
            <person name="Nogales B."/>
            <person name="Bosch R."/>
            <person name="Busquets A."/>
            <person name="Gomila M."/>
            <person name="Lalucat J."/>
            <person name="Garcia-Valdes E."/>
        </authorList>
    </citation>
    <scope>NUCLEOTIDE SEQUENCE [LARGE SCALE GENOMIC DNA]</scope>
    <source>
        <strain evidence="2 3">V113</strain>
    </source>
</reference>
<dbReference type="SUPFAM" id="SSF54909">
    <property type="entry name" value="Dimeric alpha+beta barrel"/>
    <property type="match status" value="1"/>
</dbReference>
<dbReference type="RefSeq" id="WP_118132026.1">
    <property type="nucleotide sequence ID" value="NZ_LMAZ01000012.1"/>
</dbReference>
<dbReference type="AlphaFoldDB" id="A0A395QY68"/>
<dbReference type="Gene3D" id="3.30.70.100">
    <property type="match status" value="1"/>
</dbReference>